<dbReference type="STRING" id="520767.ATZ99_19810"/>
<evidence type="ECO:0000256" key="1">
    <source>
        <dbReference type="ARBA" id="ARBA00023015"/>
    </source>
</evidence>
<dbReference type="Proteomes" id="UP000075737">
    <property type="component" value="Unassembled WGS sequence"/>
</dbReference>
<dbReference type="RefSeq" id="WP_068749075.1">
    <property type="nucleotide sequence ID" value="NZ_LOHZ01000042.1"/>
</dbReference>
<dbReference type="InterPro" id="IPR008920">
    <property type="entry name" value="TF_FadR/GntR_C"/>
</dbReference>
<evidence type="ECO:0000313" key="6">
    <source>
        <dbReference type="Proteomes" id="UP000075737"/>
    </source>
</evidence>
<dbReference type="SUPFAM" id="SSF48008">
    <property type="entry name" value="GntR ligand-binding domain-like"/>
    <property type="match status" value="1"/>
</dbReference>
<dbReference type="EMBL" id="LOHZ01000042">
    <property type="protein sequence ID" value="KYO64545.1"/>
    <property type="molecule type" value="Genomic_DNA"/>
</dbReference>
<keyword evidence="1" id="KW-0805">Transcription regulation</keyword>
<keyword evidence="6" id="KW-1185">Reference proteome</keyword>
<dbReference type="OrthoDB" id="9799482at2"/>
<dbReference type="SMART" id="SM00895">
    <property type="entry name" value="FCD"/>
    <property type="match status" value="1"/>
</dbReference>
<dbReference type="AlphaFoldDB" id="A0A161PT69"/>
<evidence type="ECO:0000256" key="2">
    <source>
        <dbReference type="ARBA" id="ARBA00023125"/>
    </source>
</evidence>
<dbReference type="PANTHER" id="PTHR43537">
    <property type="entry name" value="TRANSCRIPTIONAL REGULATOR, GNTR FAMILY"/>
    <property type="match status" value="1"/>
</dbReference>
<gene>
    <name evidence="5" type="primary">rspR_6</name>
    <name evidence="5" type="ORF">ATZ99_19810</name>
</gene>
<dbReference type="Pfam" id="PF08461">
    <property type="entry name" value="WHD_RNase_R"/>
    <property type="match status" value="1"/>
</dbReference>
<proteinExistence type="predicted"/>
<dbReference type="InterPro" id="IPR013668">
    <property type="entry name" value="RNase_R_HTH_12"/>
</dbReference>
<feature type="domain" description="GntR C-terminal" evidence="4">
    <location>
        <begin position="105"/>
        <end position="227"/>
    </location>
</feature>
<sequence length="247" mass="28267">MVHRKEEVIFSILKMIAENPGPVGSGYVRENLRLKGIDLSEATCGRILRQLDTEGYTEKIGFKGRILTSFGLQKLKELESEQKINAYSNELKKVIKATGRQELLDILVARKAIESQMAKLAAKNVTSKELKEMKEVLEVQKKHVEEGISIAEEDVKFHKLIAQAARNRVLDAALDLIRQYGQLSPILEYIRLQVKGKMLSDHNKIYEAIEKRDEKAAEAAMIEHIENLMKDVEKYWDELYSGQEVKR</sequence>
<dbReference type="PANTHER" id="PTHR43537:SF5">
    <property type="entry name" value="UXU OPERON TRANSCRIPTIONAL REGULATOR"/>
    <property type="match status" value="1"/>
</dbReference>
<evidence type="ECO:0000259" key="4">
    <source>
        <dbReference type="SMART" id="SM00895"/>
    </source>
</evidence>
<accession>A0A161PT69</accession>
<evidence type="ECO:0000313" key="5">
    <source>
        <dbReference type="EMBL" id="KYO64545.1"/>
    </source>
</evidence>
<dbReference type="Gene3D" id="1.20.120.530">
    <property type="entry name" value="GntR ligand-binding domain-like"/>
    <property type="match status" value="1"/>
</dbReference>
<dbReference type="InterPro" id="IPR011711">
    <property type="entry name" value="GntR_C"/>
</dbReference>
<reference evidence="5 6" key="1">
    <citation type="submission" date="2015-12" db="EMBL/GenBank/DDBJ databases">
        <title>Draft genome of Thermovenabulum gondwanense isolated from a red thermophilic microbial mat colonisisng an outflow channel of a bore well.</title>
        <authorList>
            <person name="Patel B.K."/>
        </authorList>
    </citation>
    <scope>NUCLEOTIDE SEQUENCE [LARGE SCALE GENOMIC DNA]</scope>
    <source>
        <strain evidence="5 6">R270</strain>
    </source>
</reference>
<comment type="caution">
    <text evidence="5">The sequence shown here is derived from an EMBL/GenBank/DDBJ whole genome shotgun (WGS) entry which is preliminary data.</text>
</comment>
<organism evidence="5 6">
    <name type="scientific">Thermovenabulum gondwanense</name>
    <dbReference type="NCBI Taxonomy" id="520767"/>
    <lineage>
        <taxon>Bacteria</taxon>
        <taxon>Bacillati</taxon>
        <taxon>Bacillota</taxon>
        <taxon>Clostridia</taxon>
        <taxon>Thermosediminibacterales</taxon>
        <taxon>Thermosediminibacteraceae</taxon>
        <taxon>Thermovenabulum</taxon>
    </lineage>
</organism>
<dbReference type="GO" id="GO:0003677">
    <property type="term" value="F:DNA binding"/>
    <property type="evidence" value="ECO:0007669"/>
    <property type="project" value="UniProtKB-KW"/>
</dbReference>
<keyword evidence="3" id="KW-0804">Transcription</keyword>
<evidence type="ECO:0000256" key="3">
    <source>
        <dbReference type="ARBA" id="ARBA00023163"/>
    </source>
</evidence>
<keyword evidence="2" id="KW-0238">DNA-binding</keyword>
<dbReference type="Pfam" id="PF07729">
    <property type="entry name" value="FCD"/>
    <property type="match status" value="1"/>
</dbReference>
<name>A0A161PT69_9FIRM</name>
<protein>
    <submittedName>
        <fullName evidence="5">HTH-type transcriptional repressor RspR</fullName>
    </submittedName>
</protein>